<evidence type="ECO:0000313" key="2">
    <source>
        <dbReference type="EMBL" id="AEQ52718.1"/>
    </source>
</evidence>
<reference evidence="2 3" key="1">
    <citation type="journal article" date="2012" name="J. Bacteriol.">
        <title>Complete genome sequence of Pelagibacterium halotolerans B2T.</title>
        <authorList>
            <person name="Huo Y.Y."/>
            <person name="Cheng H."/>
            <person name="Han X.F."/>
            <person name="Jiang X.W."/>
            <person name="Sun C."/>
            <person name="Zhang X.Q."/>
            <person name="Zhu X.F."/>
            <person name="Liu Y.F."/>
            <person name="Li P.F."/>
            <person name="Ni P.X."/>
            <person name="Wu M."/>
        </authorList>
    </citation>
    <scope>NUCLEOTIDE SEQUENCE [LARGE SCALE GENOMIC DNA]</scope>
    <source>
        <strain evidence="3">DSM 22347 / JCM 15775 / CGMCC 1.7692 / B2</strain>
    </source>
</reference>
<keyword evidence="3" id="KW-1185">Reference proteome</keyword>
<dbReference type="AlphaFoldDB" id="G4RC95"/>
<dbReference type="InterPro" id="IPR002489">
    <property type="entry name" value="Glu_synth_asu_C"/>
</dbReference>
<dbReference type="Gene3D" id="2.160.20.60">
    <property type="entry name" value="Glutamate synthase, alpha subunit, C-terminal domain"/>
    <property type="match status" value="1"/>
</dbReference>
<gene>
    <name evidence="2" type="ordered locus">KKY_2712</name>
</gene>
<proteinExistence type="predicted"/>
<dbReference type="HOGENOM" id="CLU_1389073_0_0_5"/>
<dbReference type="Pfam" id="PF01493">
    <property type="entry name" value="GXGXG"/>
    <property type="match status" value="1"/>
</dbReference>
<feature type="domain" description="Glutamate synthase alpha subunit C-terminal" evidence="1">
    <location>
        <begin position="2"/>
        <end position="105"/>
    </location>
</feature>
<name>G4RC95_PELHB</name>
<dbReference type="PATRIC" id="fig|1082931.4.peg.2679"/>
<dbReference type="Proteomes" id="UP000008850">
    <property type="component" value="Chromosome"/>
</dbReference>
<dbReference type="KEGG" id="phl:KKY_2712"/>
<dbReference type="SUPFAM" id="SSF69336">
    <property type="entry name" value="Alpha subunit of glutamate synthase, C-terminal domain"/>
    <property type="match status" value="1"/>
</dbReference>
<dbReference type="PANTHER" id="PTHR43100">
    <property type="entry name" value="GLUTAMATE SYNTHASE [NADPH] SMALL CHAIN"/>
    <property type="match status" value="1"/>
</dbReference>
<evidence type="ECO:0000259" key="1">
    <source>
        <dbReference type="Pfam" id="PF01493"/>
    </source>
</evidence>
<dbReference type="GO" id="GO:0016491">
    <property type="term" value="F:oxidoreductase activity"/>
    <property type="evidence" value="ECO:0007669"/>
    <property type="project" value="InterPro"/>
</dbReference>
<dbReference type="PANTHER" id="PTHR43100:SF1">
    <property type="entry name" value="GLUTAMATE SYNTHASE [NADPH] SMALL CHAIN"/>
    <property type="match status" value="1"/>
</dbReference>
<dbReference type="EMBL" id="CP003075">
    <property type="protein sequence ID" value="AEQ52718.1"/>
    <property type="molecule type" value="Genomic_DNA"/>
</dbReference>
<dbReference type="InterPro" id="IPR036485">
    <property type="entry name" value="Glu_synth_asu_C_sf"/>
</dbReference>
<evidence type="ECO:0000313" key="3">
    <source>
        <dbReference type="Proteomes" id="UP000008850"/>
    </source>
</evidence>
<dbReference type="InterPro" id="IPR051394">
    <property type="entry name" value="Glutamate_Synthase"/>
</dbReference>
<organism evidence="2 3">
    <name type="scientific">Pelagibacterium halotolerans (strain DSM 22347 / JCM 15775 / CGMCC 1.7692 / B2)</name>
    <dbReference type="NCBI Taxonomy" id="1082931"/>
    <lineage>
        <taxon>Bacteria</taxon>
        <taxon>Pseudomonadati</taxon>
        <taxon>Pseudomonadota</taxon>
        <taxon>Alphaproteobacteria</taxon>
        <taxon>Hyphomicrobiales</taxon>
        <taxon>Devosiaceae</taxon>
        <taxon>Pelagibacterium</taxon>
    </lineage>
</organism>
<sequence>MPEESMIVGNTVLYGAIEGECYFRGVAGERFAVRNSGAVAVVEGTGDHGCEYMTGGVVVVIGKTGRNFAAGMSGGVAYVLDEEETFRSRCNLAMVDLEPVAEEEELMRKIHHHGGDLEWHGRVDVSGDMTKHDDERLFQLISNHLHYTGSSRAKHILDHWEEFRPKFVKVMPVEYRRAMQEMEDLRTGRSRPTAAE</sequence>
<protein>
    <submittedName>
        <fullName evidence="2">Glutamate synthase (NADPH) large chain</fullName>
    </submittedName>
</protein>
<dbReference type="eggNOG" id="COG0070">
    <property type="taxonomic scope" value="Bacteria"/>
</dbReference>
<accession>G4RC95</accession>
<dbReference type="STRING" id="1082931.KKY_2712"/>